<feature type="compositionally biased region" description="Basic residues" evidence="9">
    <location>
        <begin position="982"/>
        <end position="992"/>
    </location>
</feature>
<evidence type="ECO:0000256" key="8">
    <source>
        <dbReference type="ARBA" id="ARBA00023136"/>
    </source>
</evidence>
<dbReference type="Pfam" id="PF16000">
    <property type="entry name" value="CARMIL_C"/>
    <property type="match status" value="1"/>
</dbReference>
<feature type="compositionally biased region" description="Basic and acidic residues" evidence="9">
    <location>
        <begin position="1300"/>
        <end position="1310"/>
    </location>
</feature>
<evidence type="ECO:0000256" key="7">
    <source>
        <dbReference type="ARBA" id="ARBA00022737"/>
    </source>
</evidence>
<dbReference type="SUPFAM" id="SSF52047">
    <property type="entry name" value="RNI-like"/>
    <property type="match status" value="2"/>
</dbReference>
<feature type="domain" description="CARMIL C-terminal" evidence="10">
    <location>
        <begin position="800"/>
        <end position="1035"/>
    </location>
</feature>
<dbReference type="Gene3D" id="3.80.10.10">
    <property type="entry name" value="Ribonuclease Inhibitor"/>
    <property type="match status" value="1"/>
</dbReference>
<feature type="compositionally biased region" description="Basic residues" evidence="9">
    <location>
        <begin position="926"/>
        <end position="938"/>
    </location>
</feature>
<evidence type="ECO:0000256" key="4">
    <source>
        <dbReference type="ARBA" id="ARBA00022475"/>
    </source>
</evidence>
<feature type="compositionally biased region" description="Basic and acidic residues" evidence="9">
    <location>
        <begin position="1002"/>
        <end position="1011"/>
    </location>
</feature>
<evidence type="ECO:0000259" key="11">
    <source>
        <dbReference type="Pfam" id="PF17888"/>
    </source>
</evidence>
<dbReference type="InterPro" id="IPR031943">
    <property type="entry name" value="CARMIL_C"/>
</dbReference>
<dbReference type="PROSITE" id="PS51450">
    <property type="entry name" value="LRR"/>
    <property type="match status" value="1"/>
</dbReference>
<evidence type="ECO:0000259" key="10">
    <source>
        <dbReference type="Pfam" id="PF16000"/>
    </source>
</evidence>
<feature type="compositionally biased region" description="Basic and acidic residues" evidence="9">
    <location>
        <begin position="1142"/>
        <end position="1153"/>
    </location>
</feature>
<keyword evidence="7" id="KW-0677">Repeat</keyword>
<keyword evidence="4" id="KW-1003">Cell membrane</keyword>
<dbReference type="Pfam" id="PF13516">
    <property type="entry name" value="LRR_6"/>
    <property type="match status" value="2"/>
</dbReference>
<organism evidence="12">
    <name type="scientific">Ixodes ricinus</name>
    <name type="common">Common tick</name>
    <name type="synonym">Acarus ricinus</name>
    <dbReference type="NCBI Taxonomy" id="34613"/>
    <lineage>
        <taxon>Eukaryota</taxon>
        <taxon>Metazoa</taxon>
        <taxon>Ecdysozoa</taxon>
        <taxon>Arthropoda</taxon>
        <taxon>Chelicerata</taxon>
        <taxon>Arachnida</taxon>
        <taxon>Acari</taxon>
        <taxon>Parasitiformes</taxon>
        <taxon>Ixodida</taxon>
        <taxon>Ixodoidea</taxon>
        <taxon>Ixodidae</taxon>
        <taxon>Ixodinae</taxon>
        <taxon>Ixodes</taxon>
    </lineage>
</organism>
<keyword evidence="5" id="KW-0963">Cytoplasm</keyword>
<feature type="compositionally biased region" description="Low complexity" evidence="9">
    <location>
        <begin position="1088"/>
        <end position="1099"/>
    </location>
</feature>
<evidence type="ECO:0000313" key="12">
    <source>
        <dbReference type="EMBL" id="JAB76743.1"/>
    </source>
</evidence>
<dbReference type="GO" id="GO:0005886">
    <property type="term" value="C:plasma membrane"/>
    <property type="evidence" value="ECO:0007669"/>
    <property type="project" value="UniProtKB-SubCell"/>
</dbReference>
<dbReference type="InterPro" id="IPR041245">
    <property type="entry name" value="CARMIL_PH"/>
</dbReference>
<feature type="compositionally biased region" description="Basic and acidic residues" evidence="9">
    <location>
        <begin position="1054"/>
        <end position="1082"/>
    </location>
</feature>
<dbReference type="GO" id="GO:0005737">
    <property type="term" value="C:cytoplasm"/>
    <property type="evidence" value="ECO:0007669"/>
    <property type="project" value="UniProtKB-SubCell"/>
</dbReference>
<keyword evidence="6" id="KW-0433">Leucine-rich repeat</keyword>
<keyword evidence="8" id="KW-0472">Membrane</keyword>
<dbReference type="GO" id="GO:0016477">
    <property type="term" value="P:cell migration"/>
    <property type="evidence" value="ECO:0007669"/>
    <property type="project" value="TreeGrafter"/>
</dbReference>
<feature type="compositionally biased region" description="Polar residues" evidence="9">
    <location>
        <begin position="1368"/>
        <end position="1377"/>
    </location>
</feature>
<evidence type="ECO:0000256" key="9">
    <source>
        <dbReference type="SAM" id="MobiDB-lite"/>
    </source>
</evidence>
<comment type="similarity">
    <text evidence="3">Belongs to the CARMIL family.</text>
</comment>
<feature type="compositionally biased region" description="Basic and acidic residues" evidence="9">
    <location>
        <begin position="896"/>
        <end position="912"/>
    </location>
</feature>
<dbReference type="PANTHER" id="PTHR24112:SF66">
    <property type="entry name" value="LEUCINE-RICH REPEAT, ISOFORM F"/>
    <property type="match status" value="1"/>
</dbReference>
<comment type="subcellular location">
    <subcellularLocation>
        <location evidence="1">Cell membrane</location>
    </subcellularLocation>
    <subcellularLocation>
        <location evidence="2">Cytoplasm</location>
    </subcellularLocation>
</comment>
<feature type="compositionally biased region" description="Polar residues" evidence="9">
    <location>
        <begin position="964"/>
        <end position="974"/>
    </location>
</feature>
<proteinExistence type="evidence at transcript level"/>
<dbReference type="Pfam" id="PF17888">
    <property type="entry name" value="Carm_PH"/>
    <property type="match status" value="1"/>
</dbReference>
<feature type="domain" description="CARMIL pleckstrin homology" evidence="11">
    <location>
        <begin position="25"/>
        <end position="120"/>
    </location>
</feature>
<evidence type="ECO:0000256" key="5">
    <source>
        <dbReference type="ARBA" id="ARBA00022490"/>
    </source>
</evidence>
<dbReference type="InterPro" id="IPR051279">
    <property type="entry name" value="PP1-Reg/Actin-Interact_Protein"/>
</dbReference>
<evidence type="ECO:0000256" key="1">
    <source>
        <dbReference type="ARBA" id="ARBA00004236"/>
    </source>
</evidence>
<feature type="region of interest" description="Disordered" evidence="9">
    <location>
        <begin position="1142"/>
        <end position="1329"/>
    </location>
</feature>
<evidence type="ECO:0000256" key="2">
    <source>
        <dbReference type="ARBA" id="ARBA00004496"/>
    </source>
</evidence>
<dbReference type="Gene3D" id="2.30.29.30">
    <property type="entry name" value="Pleckstrin-homology domain (PH domain)/Phosphotyrosine-binding domain (PTB)"/>
    <property type="match status" value="1"/>
</dbReference>
<dbReference type="PANTHER" id="PTHR24112">
    <property type="entry name" value="LEUCINE-RICH REPEAT, ISOFORM F-RELATED"/>
    <property type="match status" value="1"/>
</dbReference>
<feature type="compositionally biased region" description="Low complexity" evidence="9">
    <location>
        <begin position="1038"/>
        <end position="1047"/>
    </location>
</feature>
<feature type="region of interest" description="Disordered" evidence="9">
    <location>
        <begin position="1358"/>
        <end position="1398"/>
    </location>
</feature>
<feature type="region of interest" description="Disordered" evidence="9">
    <location>
        <begin position="880"/>
        <end position="1120"/>
    </location>
</feature>
<sequence>MSAKNAITKELSDSIRHVLDRNAKVSFKCMVRLEIKPEKTENRVLAFSSCRFFILTAKVPTKIEHSFHYLEIQTIESKKPNQLCLSIENKVYTFYSIDPESNDVDHMIIQLGTAVKSIFPQVPLELIIRRVEAVPAARLQPMLDFNQSAEASDPGPCGNFSAQYICMCDFHNLPFREDVAWDVDTIYLSHDTKELSLLDFDHLEGRDLVPIISALCYNAWFTKFKASNVKLASEALEQVLQMMKRSVSLEELYLDNTGIKWEFAHKLAMTLIANPNSPLNSLDLSNNLIEDKGLSSLCGIIAKITQGVGQLCGPLGKLHKGLSHLNLARTGITAKGVNTLAHALSLNRSMPSNLLYLNLSDNAFKDDINNLYNYLAQPNSLVHLDLSGTECALETVFGALLRGCTQKLEHLNLSRNVYSTKKSKEVLVPPSFKTFFSSTVALRHLNMSNVRMPMEALKAMLLGLACNEILTDVWLDLSCNDLKTQGALVLESCLPGIRCLHSLDISENNFDQDLANIVAAVGKNPSIKRLSIGRNFANMKTKHVTRIMEAVVQLIQEKDSALESLSVADSKLRGELCLVINALGSNQCLTSIDITGNYMGLNGAKTLAKALQINSKLKSILWDRNSTPAQGFQDIAYALEKNFTLKYMPCPVVDITLAMKIAPERTETAWKKISELLHRNVSPKKYSNSQAFRLQQGFLLSSTQQMVDRWMLHLQDVVRTAQASSSEEVTYNEEVARAEGYLKDASSAKQLLTRLHEVVLQQEEAGNPIELKLQSCVDEMEKTLNAYLKGTASNMLKCIEDQCPTIMSEEKVRKEIEDICRSRQRFPQEVLQRSLLDQAGTDILNRISEINLTIAAHVSDRIVDEVIESLPRSHRDLVDKLNRQRSSTPDVLRSGLRPDGHGGDSHCDRDSVSESSDSPLATPKLPIKRKSINSRKLRPQSVVDSVEGIAADDIPDLLPKDSGTDSLPNLSPTSEKLEHLGKARPKRPKTHAPTRPCLPAGDSRDPLHSDALESFFKRHPSSSTPTLSPDSEDTGLRSDSSTSASSSVLIMESRPLDKSPDKSLEKTLEKSPQESKETEKRSFMKGISNLFSRVSSSSSETTIVHKSRQESKDGGNVFTTSSATACTSISKSKHEMDMYEKENGEAITERKSLSESTSRLSGVEKFGLGPGSGILAEMKALQGKRTSVGAQSKGVALDGTSETSKDSAPFPSVRLKPTGLADSLRSPTDYFPREKSSTSPGPLENTPSSPQSSGGTPGTSPKTFAALKGRPPPPVAPKPRPKSMVGGMETRLSGEFSGDDGSRTRARTPDEVDMLENSNKVSESGPRTRTTVYAKETFEVSSTVSSVASIAANRAAFFSGPPLMTPGPTASSNSLTQEKPEGDAEPCSPASADDIVDV</sequence>
<dbReference type="GO" id="GO:0030027">
    <property type="term" value="C:lamellipodium"/>
    <property type="evidence" value="ECO:0007669"/>
    <property type="project" value="TreeGrafter"/>
</dbReference>
<evidence type="ECO:0000256" key="3">
    <source>
        <dbReference type="ARBA" id="ARBA00007298"/>
    </source>
</evidence>
<evidence type="ECO:0000256" key="6">
    <source>
        <dbReference type="ARBA" id="ARBA00022614"/>
    </source>
</evidence>
<protein>
    <submittedName>
        <fullName evidence="12">Putative cilium assembly</fullName>
    </submittedName>
</protein>
<dbReference type="InterPro" id="IPR001611">
    <property type="entry name" value="Leu-rich_rpt"/>
</dbReference>
<accession>V5HRR4</accession>
<feature type="compositionally biased region" description="Low complexity" evidence="9">
    <location>
        <begin position="1246"/>
        <end position="1261"/>
    </location>
</feature>
<dbReference type="SMART" id="SM00368">
    <property type="entry name" value="LRR_RI"/>
    <property type="match status" value="5"/>
</dbReference>
<dbReference type="GO" id="GO:0034315">
    <property type="term" value="P:regulation of Arp2/3 complex-mediated actin nucleation"/>
    <property type="evidence" value="ECO:0007669"/>
    <property type="project" value="TreeGrafter"/>
</dbReference>
<dbReference type="EMBL" id="GANP01007725">
    <property type="protein sequence ID" value="JAB76743.1"/>
    <property type="molecule type" value="mRNA"/>
</dbReference>
<name>V5HRR4_IXORI</name>
<feature type="compositionally biased region" description="Polar residues" evidence="9">
    <location>
        <begin position="1316"/>
        <end position="1329"/>
    </location>
</feature>
<dbReference type="InterPro" id="IPR011993">
    <property type="entry name" value="PH-like_dom_sf"/>
</dbReference>
<dbReference type="InterPro" id="IPR032675">
    <property type="entry name" value="LRR_dom_sf"/>
</dbReference>
<reference evidence="12" key="1">
    <citation type="journal article" date="2015" name="Sci. Rep.">
        <title>Tissue- and time-dependent transcription in Ixodes ricinus salivary glands and midguts when blood feeding on the vertebrate host.</title>
        <authorList>
            <person name="Kotsyfakis M."/>
            <person name="Schwarz A."/>
            <person name="Erhart J."/>
            <person name="Ribeiro J.M."/>
        </authorList>
    </citation>
    <scope>NUCLEOTIDE SEQUENCE</scope>
    <source>
        <tissue evidence="12">Salivary gland and midgut</tissue>
    </source>
</reference>